<dbReference type="EMBL" id="BOSE01000003">
    <property type="protein sequence ID" value="GIP16485.1"/>
    <property type="molecule type" value="Genomic_DNA"/>
</dbReference>
<accession>A0A919YN25</accession>
<keyword evidence="1 3" id="KW-0238">DNA-binding</keyword>
<evidence type="ECO:0000313" key="4">
    <source>
        <dbReference type="Proteomes" id="UP000683139"/>
    </source>
</evidence>
<dbReference type="SUPFAM" id="SSF47413">
    <property type="entry name" value="lambda repressor-like DNA-binding domains"/>
    <property type="match status" value="1"/>
</dbReference>
<dbReference type="InterPro" id="IPR050807">
    <property type="entry name" value="TransReg_Diox_bact_type"/>
</dbReference>
<sequence length="183" mass="20413">MLGEILRDARKNKKLTLAELAGRVGVTTGYLSNLENNRQEPSISVLRGLSEQLDIPATMLFAEVTEEDVMVFRKGKRPQIQFVNLDYESEVLTPLAWRSTEPPEIDVIRLEIPPQGQISTKDLTTDSDECIYVVEGELELRCGNETIRINKGGSVFIPRKSGHYFHNAGQATAIILWAAKSGK</sequence>
<evidence type="ECO:0000259" key="2">
    <source>
        <dbReference type="PROSITE" id="PS50943"/>
    </source>
</evidence>
<dbReference type="GO" id="GO:0003700">
    <property type="term" value="F:DNA-binding transcription factor activity"/>
    <property type="evidence" value="ECO:0007669"/>
    <property type="project" value="TreeGrafter"/>
</dbReference>
<feature type="domain" description="HTH cro/C1-type" evidence="2">
    <location>
        <begin position="6"/>
        <end position="60"/>
    </location>
</feature>
<dbReference type="GO" id="GO:0003677">
    <property type="term" value="F:DNA binding"/>
    <property type="evidence" value="ECO:0007669"/>
    <property type="project" value="UniProtKB-KW"/>
</dbReference>
<dbReference type="PROSITE" id="PS50943">
    <property type="entry name" value="HTH_CROC1"/>
    <property type="match status" value="1"/>
</dbReference>
<proteinExistence type="predicted"/>
<dbReference type="RefSeq" id="WP_213514777.1">
    <property type="nucleotide sequence ID" value="NZ_BOSE01000003.1"/>
</dbReference>
<protein>
    <submittedName>
        <fullName evidence="3">DNA-binding protein</fullName>
    </submittedName>
</protein>
<dbReference type="GO" id="GO:0005829">
    <property type="term" value="C:cytosol"/>
    <property type="evidence" value="ECO:0007669"/>
    <property type="project" value="TreeGrafter"/>
</dbReference>
<organism evidence="3 4">
    <name type="scientific">Paenibacillus montaniterrae</name>
    <dbReference type="NCBI Taxonomy" id="429341"/>
    <lineage>
        <taxon>Bacteria</taxon>
        <taxon>Bacillati</taxon>
        <taxon>Bacillota</taxon>
        <taxon>Bacilli</taxon>
        <taxon>Bacillales</taxon>
        <taxon>Paenibacillaceae</taxon>
        <taxon>Paenibacillus</taxon>
    </lineage>
</organism>
<dbReference type="Pfam" id="PF12844">
    <property type="entry name" value="HTH_19"/>
    <property type="match status" value="1"/>
</dbReference>
<dbReference type="InterPro" id="IPR011051">
    <property type="entry name" value="RmlC_Cupin_sf"/>
</dbReference>
<keyword evidence="4" id="KW-1185">Reference proteome</keyword>
<dbReference type="Pfam" id="PF07883">
    <property type="entry name" value="Cupin_2"/>
    <property type="match status" value="1"/>
</dbReference>
<dbReference type="SMART" id="SM00530">
    <property type="entry name" value="HTH_XRE"/>
    <property type="match status" value="1"/>
</dbReference>
<name>A0A919YN25_9BACL</name>
<dbReference type="InterPro" id="IPR010982">
    <property type="entry name" value="Lambda_DNA-bd_dom_sf"/>
</dbReference>
<evidence type="ECO:0000256" key="1">
    <source>
        <dbReference type="ARBA" id="ARBA00023125"/>
    </source>
</evidence>
<dbReference type="AlphaFoldDB" id="A0A919YN25"/>
<gene>
    <name evidence="3" type="ORF">J40TS1_21270</name>
</gene>
<dbReference type="PANTHER" id="PTHR46797">
    <property type="entry name" value="HTH-TYPE TRANSCRIPTIONAL REGULATOR"/>
    <property type="match status" value="1"/>
</dbReference>
<dbReference type="SUPFAM" id="SSF51182">
    <property type="entry name" value="RmlC-like cupins"/>
    <property type="match status" value="1"/>
</dbReference>
<dbReference type="Gene3D" id="2.60.120.10">
    <property type="entry name" value="Jelly Rolls"/>
    <property type="match status" value="1"/>
</dbReference>
<comment type="caution">
    <text evidence="3">The sequence shown here is derived from an EMBL/GenBank/DDBJ whole genome shotgun (WGS) entry which is preliminary data.</text>
</comment>
<evidence type="ECO:0000313" key="3">
    <source>
        <dbReference type="EMBL" id="GIP16485.1"/>
    </source>
</evidence>
<reference evidence="3" key="1">
    <citation type="submission" date="2021-03" db="EMBL/GenBank/DDBJ databases">
        <title>Antimicrobial resistance genes in bacteria isolated from Japanese honey, and their potential for conferring macrolide and lincosamide resistance in the American foulbrood pathogen Paenibacillus larvae.</title>
        <authorList>
            <person name="Okamoto M."/>
            <person name="Kumagai M."/>
            <person name="Kanamori H."/>
            <person name="Takamatsu D."/>
        </authorList>
    </citation>
    <scope>NUCLEOTIDE SEQUENCE</scope>
    <source>
        <strain evidence="3">J40TS1</strain>
    </source>
</reference>
<dbReference type="InterPro" id="IPR001387">
    <property type="entry name" value="Cro/C1-type_HTH"/>
</dbReference>
<dbReference type="InterPro" id="IPR014710">
    <property type="entry name" value="RmlC-like_jellyroll"/>
</dbReference>
<dbReference type="CDD" id="cd00093">
    <property type="entry name" value="HTH_XRE"/>
    <property type="match status" value="1"/>
</dbReference>
<dbReference type="Proteomes" id="UP000683139">
    <property type="component" value="Unassembled WGS sequence"/>
</dbReference>
<dbReference type="CDD" id="cd02209">
    <property type="entry name" value="cupin_XRE_C"/>
    <property type="match status" value="1"/>
</dbReference>
<dbReference type="PANTHER" id="PTHR46797:SF1">
    <property type="entry name" value="METHYLPHOSPHONATE SYNTHASE"/>
    <property type="match status" value="1"/>
</dbReference>
<dbReference type="InterPro" id="IPR013096">
    <property type="entry name" value="Cupin_2"/>
</dbReference>
<dbReference type="Gene3D" id="1.10.260.40">
    <property type="entry name" value="lambda repressor-like DNA-binding domains"/>
    <property type="match status" value="1"/>
</dbReference>